<feature type="region of interest" description="Disordered" evidence="1">
    <location>
        <begin position="2698"/>
        <end position="2734"/>
    </location>
</feature>
<feature type="region of interest" description="Disordered" evidence="1">
    <location>
        <begin position="4843"/>
        <end position="4876"/>
    </location>
</feature>
<gene>
    <name evidence="2" type="ORF">Vbra_18247</name>
</gene>
<dbReference type="VEuPathDB" id="CryptoDB:Vbra_18247"/>
<feature type="region of interest" description="Disordered" evidence="1">
    <location>
        <begin position="1461"/>
        <end position="1543"/>
    </location>
</feature>
<name>A0A0G4GLM3_VITBC</name>
<dbReference type="InterPro" id="IPR039782">
    <property type="entry name" value="VPS13B"/>
</dbReference>
<feature type="region of interest" description="Disordered" evidence="1">
    <location>
        <begin position="583"/>
        <end position="606"/>
    </location>
</feature>
<protein>
    <recommendedName>
        <fullName evidence="4">Chorein N-terminal domain-containing protein</fullName>
    </recommendedName>
</protein>
<feature type="compositionally biased region" description="Polar residues" evidence="1">
    <location>
        <begin position="389"/>
        <end position="398"/>
    </location>
</feature>
<feature type="region of interest" description="Disordered" evidence="1">
    <location>
        <begin position="4403"/>
        <end position="4434"/>
    </location>
</feature>
<proteinExistence type="predicted"/>
<evidence type="ECO:0000256" key="1">
    <source>
        <dbReference type="SAM" id="MobiDB-lite"/>
    </source>
</evidence>
<dbReference type="PANTHER" id="PTHR12517:SF0">
    <property type="entry name" value="INTERMEMBRANE LIPID TRANSFER PROTEIN VPS13B"/>
    <property type="match status" value="1"/>
</dbReference>
<feature type="compositionally biased region" description="Basic and acidic residues" evidence="1">
    <location>
        <begin position="1499"/>
        <end position="1509"/>
    </location>
</feature>
<feature type="compositionally biased region" description="Basic and acidic residues" evidence="1">
    <location>
        <begin position="4010"/>
        <end position="4029"/>
    </location>
</feature>
<dbReference type="InParanoid" id="A0A0G4GLM3"/>
<feature type="compositionally biased region" description="Low complexity" evidence="1">
    <location>
        <begin position="4179"/>
        <end position="4194"/>
    </location>
</feature>
<feature type="region of interest" description="Disordered" evidence="1">
    <location>
        <begin position="212"/>
        <end position="250"/>
    </location>
</feature>
<sequence>MEHILSRLILSYASRYLHRDFTTDKISLWEGNIVLNQLELKLDVLADAIGVPPYLELARGVIRELRISIPWNAIRAESVKISFDLIEIVVTRRKEPLQQERKERKVENITPVKAPPDTSSAAAKEKGVGSGKGRGKKGWLRPLLTAVVANAVVEVKNLVIRYVQDEVVASLTVGELKWYPTSPAPEWKRGFTFPQGPQQVMHRVLEITDLSISLDPRSKPERGGANEPPTRPPPSQSGAASPPSAALPSLSSQSSFLSVVSAPPKPLAPPATTGFQPLPAQRMVGLPGASRPRKARARAERPILHRWRFRVSTAFPLTPVDPELQDANVQASVQPKFSTEPFNIAAEMAEMRLRLSDTQVRSVLRILRQPTVLPKALSEPHGVPESRLSVASSDQESPATPALPRVTSEPLPQARSSLGVSSRLNPFSWGKTRQEEVTVAVERSPPSTEEPEGGHADDSSKENEQKAARGRTWWEWLVGDESEAENEPDNDVVRQDDVPLAMNDEAMSSVASTADTSQAAADLDEFDETHLLEELASLKRSSSDIRISFTLPEVSVAVEHYIISKRRQRFQPASGASYSLITDAIPEGGEPSEGSATGQGEEPTAANVSPAVLSPLLTHRQIDDVPVDAGEAFHRASSLPIIPPLTAEQARAVSVESVSRPMPSQPAPRSPEDTDRRPRPTHLSERMDVSGRSLSAEGGATLASAVSVVCEDIVCNVRMPPPFAGVHEVALEVGRMYGTEFTAERRQTLVVPVAQRATSERNSERVIFTAGLPFTKQPTEGAADSAVDKRKALRMGVLMLTDERLKIARARKTRTPYKPSRIQSVADSTTRRLSIQVGAVGAHVTQSVIRFSRYLTSRGGSDVTDKHHREEAETLHEHESDKSPHGAAMGDSLPRAVEGGRETEEVASTWDTSIDTSDTRLRWELPPTADIFGGVDEDTHVLTLDIQPTRFSMQTLPVLTETGLLPTLLTDISVFVPALGTPSAVAVNVSAAMNGQSGEEAHAPFQEAMDSTTAATLLREGASAGLNVGVACQEVRVGAMMGQVAIRRERDGEESDRSGVLHLAPSFSYYRQFEDRLAQPMVTSTEDVEEEGVPPVRSREIHVVVPSCKSRISARELKEILGLVESVRNPRPMRPQAIVSPAALPRKFEPASRRFRELTVSTAGTALSTHAEVDSELESSAGSSDRRSASSHVELVLESIALHGQSVSYVLPEDMCRLPEEEPAGKGLPSPAGGKLGDPSAATESNKRLLSHEGRAFAWPFSELFVDEEEKGAAHGSPQPVVFSSSSTAPKPEVTTVVLALDVRHCQAFLHLSSDARIPVFEAREERPMFTSLLQLAFRSCEGQPVDDASIEDSVCPSRGPSLSQSLPYLSGLTLLHLPPKLRLPADVQRSLPGILTKRVAFWRSFRYPLAHLALAPTSLHLTPQVFSSGVAMVSAWKSPNRSLSATGGARHDHHLFRHSMPVHRGVPSDPGQRDERAVLSPSRSKAHHSLGGSPALDAHSDDERRSALSEDTGSEEDEVGLPSGGGRFDLRGQQCDSAGQSAPSPVTYVLPRAMLDQPWDVQIDPMLVYISEPDKTVEYRQLAEAAMPSIDWKGEAAALKGFDVTIVESDAAQDVFKRHTCLSVCEVSIVSNVIGIGESVSNPLVARTPSRHTSRPTPPPSVRIEVDAAPVTARVHASDYARLCSWTRAVSGAVAAATKGHDALQPARPDAVIPRSPLVHVQHGSQHPPLLPEGVLRHWDGESGQQTTVDSTTRVLPGKAHVTPGLHNYAWDKKRQASPTPPLISGIALHFGLSFDAEFFSPTSAPDTHAEGATTGYTLSAKVPAFFGAYRWTSGATGRKPTWQRRGGRAWQQKNMQLRVGKPAVTITSVDIPRSREPVMRSSAVDVVEWAEEEVLGELATPGTTPTQADRTPDHPASDEPQRWWLALNGTGRVVPAGDKSTQPDEGEVPGTVKWSWSLQTLPLGVCFCALELCTWLAAFLSAHGHGQGSKESKSTLQSAVDQSNDTSSTVSVSCGAVTLRIPFRYMQTSHPSFSDFLKQQGSSDVAHLSVSFSNAMWQTVPQLSGTDESCAKGGLCLSASLFGTGGCREAEDLIPPTAVDASQDASGTVVTVGQIAVDLRDEIHIYHVLSCIHEILSCLAILPSSSGSRSGHSAGEVDAASSLSLVFESLTLLLPSPTHLSPTSAALPERHTSVHGTRMCFRKESRPSRRDLLSVSAAQLDAKLGDTQVFSVMQRQTQSDAEGELAAALLVEADGEKGGVCVRVDRVRGTSIWGRLFDDIFSFLFPDVWKALSPSKRRPLDEGVEIAAAVVTEPMEGEAAPTVITVTFNSAELTLAPSKDDPRRLIGWAEDLSAHYSTYEVTPPTHCFRGLLGALELYSCSTDSSGFRFRVDQSPPAGLILDDVIVPLRRSNINLSAGAVAVACLEPHSEPSSLLSPCEAQLRVAILSGASRPLPGTGGCHTPALSVTEVHVSLSEVHSVANLSKLRLVMDVFAAKENENATAPTCIATSRASTGGLAETQQRQEGHHLSDEGWSCQDIYAVVVPYSLSVPGQSARNGSRRGTSATADLQRSIRLTPIGAAFDPQQSEFTIGLEPLQTTYPCFRPDPEASEESKSPGYWSCVVCLDRFVHLARLGVTVTSASTPSIETPSRYDAVSPTPWSPGPDTDSSEPPSAGVSPVPHQLDAWNDTSFKMQTAGTAPATEKMADEGAATASEKSRDSARRRSSRPSFHPSVLAIPERAVSVRALDEATGTFVDVPPGLPRRSVSSLPVYRTFLLHVRIDNSNEALPLLRGLTGSRPTVQLIILAALPLYRSVMPTTKDIARQIIVRMTSQSLSCTAPQPRQLCPTAFPVIDEDPLTHTSVDGMRLSVFLGAPGMTVSLQAESVQLDVFDTSTLQLVPILQPSASTLVYRTVKTAAAGSPAQPIPLWGGTAGCSLVKVSFPKETHVSLDPSRVARTLQACRAYANILSFDPLMQPDFGSMARPYLPVTVRNGLPVGVFFRQSGTDDVAFVSSGSEAIHIWRLWLPEGQQTASPSPSFFVEGFSLVFALDAAGPWSQAVFVEKVGASDQEQGSSESQWMGMQLPVMTQQDVLSSLAAPTASPTPHDDERFSPPHPGFAVCLHIKRVSAFTVECCLYPPVILVNRLMGVSLRFMLQTSAADRQQSRQSTKAPPYSSQLPRAAGGRLATRAPEEGDPGAGECGTNTVVQELLGVCFEMATKGTARGTENSLCNGELYEGIPVGILLPDNTTTSATFNAVKASSSGQRSRASSVVPSDAANVLPSGSLTSMEAWSERVVVSRGTTMQASSELLVPFSRAVSPTSHPPIFAVTRACRYRSAEVGAAGAAGSEKEEARDVPTIVSVEPALRVENRSPLPVCIDVSGFRTITMPPWSLTQIGDLDPRAESSVSLRLYAFAPLWPHDIRAPIPSVFYKPTCPVPTGGVVDAGQERAEMDIADTVLLASDQPLTVGLDQHLTRQGQEGATMADASVVHLAPLRMSETSKDDKGNDTDVAEATLVPTIELARHPISGHISTSVSFHCLWQVENLTGLAIHLCGINGRCCVIPPSQQPLDSPFLGLFHDQATSSLRAFFGVEIGDSPDRQVWTHSIQTCPANATMRVYIPVEAANLASQTRDEGRASIPAVDAPALCIVLIVTVSRSLDRIRVSLRAPLYFRNTTSSSLACYPCASEADPAADPMLHLLHEGPGGEGLQESLFLPSLLPFRSLSVSTGGLELPFCVAGSDQKDSDASLPWCLMTGCLAAVLHYLCVTMCHHHGKLPTEEELRGVSGAEQRGIIDGDEEEREASSSLPRDLARMIGLCVADVAVVPQGEGHLLCGGWADPLDLQLRKDSVFGGAVEASRRGDWIAGGIKRDVLLGCGPVMHESASSGCGLLSPFLLNVAYGLQAATGSLYIDLLPSTRPPIMAVNRTPFHLALSLPLSCHPSSRFAAPPRGCAVSPLTPAVPMTPFLLAPSATGHFPCPALRSFQVFTSQSSLGWQAPSHSSVPGRRQTRDNTMAERDESPTDHDVSADLPSPRDGAASGFADERQSAGAYGEGLRVNPTVRSHLGIRICALGLPPHGSGRFRSGTTSSEVVGNWSPYIYLRSTQLPSAADPAGASSRILVANSHAAADDEPSAGCINVTVVYQAATCLLVCEYVPLPPKLVWDVAAFAAGQTRQNSQRTLSRASSVSSQRSDSYEELPDFDETISPEERLSLFVKEKRRHKVAERADSLLDPLSPTHHPTEDAAAGGGVEEGLGSMERTFQLRLDAADLVLHLLRENQREEGHLTVHATDLCYILSSERSSHAFDGLSGTRGLDGTQRGQKLQRAMHHVECGRLGVMNMSVQPAPPRDFGLVLSTPRIALRLSVISAPLPISSYIESCRVEITGLQRAILWTPWAANTPTTLATGDSTGEEKSPTNKGGKRAAGGGGGVTPSNTPSIIIRIEQSFVHAIVRFVHDCQRYVSAEVLAAPSAVSPQDGDEASHLRHPVSLESVARVFQYMTVKHLSVCQLPVRISLRLAHPVFVSVSDLSLVYPRFELFDVVTPPAVFAKELLAHFLAFSILESPAVLGSLDFLGNPKQAYLHVQRGVVDLLANPLGYSGLRSFVSHVSSASLSAVAAVAESVRMNLPMTTQAQEEAEKQRLAHMSTLMRDLLDADTEAGNGSQSSTSTEGIFSLVGRKLVEAVTRPISGALDVVSSVSRSYATPLEGDLDERQHPLTCALCRGPEGLRSPSPWSPPPFSPALLQLVLNRHADALQQTPPQPFQECFAFGGLTSPSASQLDWRAGCLVRWTAEALLLSVSTVPAAGVAATPRIPVPSPSESPSRPVRVVLALTSTHVHILHPPAEPSLPPATPSPPVVPSASAQPPPMPPKRRRLVPPRITSLPLATTAIVEGGERAAHMTQVVRPSPALRHLLVLHEETSSTRFHLHLRRRDQLAGDIDRVRRIAASTRKGDWSSRCE</sequence>
<feature type="region of interest" description="Disordered" evidence="1">
    <location>
        <begin position="100"/>
        <end position="136"/>
    </location>
</feature>
<reference evidence="2 3" key="1">
    <citation type="submission" date="2014-11" db="EMBL/GenBank/DDBJ databases">
        <authorList>
            <person name="Zhu J."/>
            <person name="Qi W."/>
            <person name="Song R."/>
        </authorList>
    </citation>
    <scope>NUCLEOTIDE SEQUENCE [LARGE SCALE GENOMIC DNA]</scope>
</reference>
<feature type="region of interest" description="Disordered" evidence="1">
    <location>
        <begin position="4179"/>
        <end position="4202"/>
    </location>
</feature>
<feature type="region of interest" description="Disordered" evidence="1">
    <location>
        <begin position="1220"/>
        <end position="1245"/>
    </location>
</feature>
<organism evidence="2 3">
    <name type="scientific">Vitrella brassicaformis (strain CCMP3155)</name>
    <dbReference type="NCBI Taxonomy" id="1169540"/>
    <lineage>
        <taxon>Eukaryota</taxon>
        <taxon>Sar</taxon>
        <taxon>Alveolata</taxon>
        <taxon>Colpodellida</taxon>
        <taxon>Vitrellaceae</taxon>
        <taxon>Vitrella</taxon>
    </lineage>
</organism>
<feature type="region of interest" description="Disordered" evidence="1">
    <location>
        <begin position="2644"/>
        <end position="2685"/>
    </location>
</feature>
<feature type="compositionally biased region" description="Polar residues" evidence="1">
    <location>
        <begin position="3161"/>
        <end position="3180"/>
    </location>
</feature>
<evidence type="ECO:0000313" key="3">
    <source>
        <dbReference type="Proteomes" id="UP000041254"/>
    </source>
</evidence>
<feature type="region of interest" description="Disordered" evidence="1">
    <location>
        <begin position="1166"/>
        <end position="1187"/>
    </location>
</feature>
<feature type="region of interest" description="Disordered" evidence="1">
    <location>
        <begin position="1900"/>
        <end position="1920"/>
    </location>
</feature>
<dbReference type="EMBL" id="CDMY01000708">
    <property type="protein sequence ID" value="CEM30978.1"/>
    <property type="molecule type" value="Genomic_DNA"/>
</dbReference>
<dbReference type="Proteomes" id="UP000041254">
    <property type="component" value="Unassembled WGS sequence"/>
</dbReference>
<evidence type="ECO:0000313" key="2">
    <source>
        <dbReference type="EMBL" id="CEM30978.1"/>
    </source>
</evidence>
<feature type="region of interest" description="Disordered" evidence="1">
    <location>
        <begin position="4227"/>
        <end position="4250"/>
    </location>
</feature>
<feature type="region of interest" description="Disordered" evidence="1">
    <location>
        <begin position="1992"/>
        <end position="2011"/>
    </location>
</feature>
<feature type="compositionally biased region" description="Pro residues" evidence="1">
    <location>
        <begin position="4844"/>
        <end position="4870"/>
    </location>
</feature>
<dbReference type="OrthoDB" id="445152at2759"/>
<feature type="compositionally biased region" description="Basic and acidic residues" evidence="1">
    <location>
        <begin position="863"/>
        <end position="884"/>
    </location>
</feature>
<feature type="compositionally biased region" description="Polar residues" evidence="1">
    <location>
        <begin position="1996"/>
        <end position="2011"/>
    </location>
</feature>
<evidence type="ECO:0008006" key="4">
    <source>
        <dbReference type="Google" id="ProtNLM"/>
    </source>
</evidence>
<feature type="compositionally biased region" description="Polar residues" evidence="1">
    <location>
        <begin position="414"/>
        <end position="425"/>
    </location>
</feature>
<feature type="region of interest" description="Disordered" evidence="1">
    <location>
        <begin position="858"/>
        <end position="913"/>
    </location>
</feature>
<feature type="region of interest" description="Disordered" evidence="1">
    <location>
        <begin position="376"/>
        <end position="469"/>
    </location>
</feature>
<feature type="region of interest" description="Disordered" evidence="1">
    <location>
        <begin position="268"/>
        <end position="298"/>
    </location>
</feature>
<keyword evidence="3" id="KW-1185">Reference proteome</keyword>
<feature type="compositionally biased region" description="Basic and acidic residues" evidence="1">
    <location>
        <begin position="452"/>
        <end position="467"/>
    </location>
</feature>
<feature type="compositionally biased region" description="Low complexity" evidence="1">
    <location>
        <begin position="236"/>
        <end position="250"/>
    </location>
</feature>
<accession>A0A0G4GLM3</accession>
<feature type="region of interest" description="Disordered" evidence="1">
    <location>
        <begin position="3996"/>
        <end position="4043"/>
    </location>
</feature>
<feature type="compositionally biased region" description="Basic and acidic residues" evidence="1">
    <location>
        <begin position="670"/>
        <end position="689"/>
    </location>
</feature>
<dbReference type="PANTHER" id="PTHR12517">
    <property type="entry name" value="VACUOLAR PROTEIN SORTING-ASSOCIATED PROTEIN 13B"/>
    <property type="match status" value="1"/>
</dbReference>
<feature type="region of interest" description="Disordered" evidence="1">
    <location>
        <begin position="652"/>
        <end position="693"/>
    </location>
</feature>
<feature type="region of interest" description="Disordered" evidence="1">
    <location>
        <begin position="3161"/>
        <end position="3204"/>
    </location>
</feature>